<evidence type="ECO:0008006" key="3">
    <source>
        <dbReference type="Google" id="ProtNLM"/>
    </source>
</evidence>
<dbReference type="Proteomes" id="UP001476798">
    <property type="component" value="Unassembled WGS sequence"/>
</dbReference>
<comment type="caution">
    <text evidence="1">The sequence shown here is derived from an EMBL/GenBank/DDBJ whole genome shotgun (WGS) entry which is preliminary data.</text>
</comment>
<evidence type="ECO:0000313" key="2">
    <source>
        <dbReference type="Proteomes" id="UP001476798"/>
    </source>
</evidence>
<reference evidence="1 2" key="1">
    <citation type="submission" date="2021-06" db="EMBL/GenBank/DDBJ databases">
        <authorList>
            <person name="Palmer J.M."/>
        </authorList>
    </citation>
    <scope>NUCLEOTIDE SEQUENCE [LARGE SCALE GENOMIC DNA]</scope>
    <source>
        <strain evidence="1 2">GA_2019</strain>
        <tissue evidence="1">Muscle</tissue>
    </source>
</reference>
<dbReference type="EMBL" id="JAHRIO010063093">
    <property type="protein sequence ID" value="MEQ2179524.1"/>
    <property type="molecule type" value="Genomic_DNA"/>
</dbReference>
<name>A0ABV0P7U5_9TELE</name>
<accession>A0ABV0P7U5</accession>
<proteinExistence type="predicted"/>
<organism evidence="1 2">
    <name type="scientific">Goodea atripinnis</name>
    <dbReference type="NCBI Taxonomy" id="208336"/>
    <lineage>
        <taxon>Eukaryota</taxon>
        <taxon>Metazoa</taxon>
        <taxon>Chordata</taxon>
        <taxon>Craniata</taxon>
        <taxon>Vertebrata</taxon>
        <taxon>Euteleostomi</taxon>
        <taxon>Actinopterygii</taxon>
        <taxon>Neopterygii</taxon>
        <taxon>Teleostei</taxon>
        <taxon>Neoteleostei</taxon>
        <taxon>Acanthomorphata</taxon>
        <taxon>Ovalentaria</taxon>
        <taxon>Atherinomorphae</taxon>
        <taxon>Cyprinodontiformes</taxon>
        <taxon>Goodeidae</taxon>
        <taxon>Goodea</taxon>
    </lineage>
</organism>
<protein>
    <recommendedName>
        <fullName evidence="3">Recombination activating protein 1</fullName>
    </recommendedName>
</protein>
<evidence type="ECO:0000313" key="1">
    <source>
        <dbReference type="EMBL" id="MEQ2179524.1"/>
    </source>
</evidence>
<keyword evidence="2" id="KW-1185">Reference proteome</keyword>
<gene>
    <name evidence="1" type="ORF">GOODEAATRI_025920</name>
</gene>
<sequence>MQLNREALSSEELNKKSKKKEMFEIGPCRVYRLRNRGLGYISLHYTELLKENCNICGHNRYVELNVPDTRSANRNRIIIRLVQTMHSAAGQSRVEAELLHTLHTAV</sequence>